<dbReference type="RefSeq" id="WP_170293051.1">
    <property type="nucleotide sequence ID" value="NZ_BKZV01000001.1"/>
</dbReference>
<dbReference type="Proteomes" id="UP000334820">
    <property type="component" value="Unassembled WGS sequence"/>
</dbReference>
<name>A0A5J4K855_9CHLR</name>
<dbReference type="EMBL" id="BKZV01000001">
    <property type="protein sequence ID" value="GER82316.1"/>
    <property type="molecule type" value="Genomic_DNA"/>
</dbReference>
<gene>
    <name evidence="1" type="ORF">KTAU_09540</name>
</gene>
<proteinExistence type="predicted"/>
<protein>
    <submittedName>
        <fullName evidence="1">Uncharacterized protein</fullName>
    </submittedName>
</protein>
<evidence type="ECO:0000313" key="2">
    <source>
        <dbReference type="Proteomes" id="UP000334820"/>
    </source>
</evidence>
<organism evidence="1 2">
    <name type="scientific">Thermogemmatispora aurantia</name>
    <dbReference type="NCBI Taxonomy" id="2045279"/>
    <lineage>
        <taxon>Bacteria</taxon>
        <taxon>Bacillati</taxon>
        <taxon>Chloroflexota</taxon>
        <taxon>Ktedonobacteria</taxon>
        <taxon>Thermogemmatisporales</taxon>
        <taxon>Thermogemmatisporaceae</taxon>
        <taxon>Thermogemmatispora</taxon>
    </lineage>
</organism>
<sequence length="51" mass="5318">MQIALSKKQLVTLIVLLALLVAAAVSAVALIEHQAIVHILSAPSFQWGGSP</sequence>
<accession>A0A5J4K855</accession>
<keyword evidence="2" id="KW-1185">Reference proteome</keyword>
<reference evidence="1 2" key="1">
    <citation type="journal article" date="2019" name="Int. J. Syst. Evol. Microbiol.">
        <title>Thermogemmatispora aurantia sp. nov. and Thermogemmatispora argillosa sp. nov., within the class Ktedonobacteria, and emended description of the genus Thermogemmatispora.</title>
        <authorList>
            <person name="Zheng Y."/>
            <person name="Wang C.M."/>
            <person name="Sakai Y."/>
            <person name="Abe K."/>
            <person name="Yokota A."/>
            <person name="Yabe S."/>
        </authorList>
    </citation>
    <scope>NUCLEOTIDE SEQUENCE [LARGE SCALE GENOMIC DNA]</scope>
    <source>
        <strain evidence="1 2">A1-2</strain>
    </source>
</reference>
<evidence type="ECO:0000313" key="1">
    <source>
        <dbReference type="EMBL" id="GER82316.1"/>
    </source>
</evidence>
<comment type="caution">
    <text evidence="1">The sequence shown here is derived from an EMBL/GenBank/DDBJ whole genome shotgun (WGS) entry which is preliminary data.</text>
</comment>
<dbReference type="AlphaFoldDB" id="A0A5J4K855"/>